<dbReference type="AlphaFoldDB" id="A0A2P2N4R6"/>
<evidence type="ECO:0000313" key="1">
    <source>
        <dbReference type="EMBL" id="MBX37467.1"/>
    </source>
</evidence>
<reference evidence="1" key="1">
    <citation type="submission" date="2018-02" db="EMBL/GenBank/DDBJ databases">
        <title>Rhizophora mucronata_Transcriptome.</title>
        <authorList>
            <person name="Meera S.P."/>
            <person name="Sreeshan A."/>
            <person name="Augustine A."/>
        </authorList>
    </citation>
    <scope>NUCLEOTIDE SEQUENCE</scope>
    <source>
        <tissue evidence="1">Leaf</tissue>
    </source>
</reference>
<name>A0A2P2N4R6_RHIMU</name>
<protein>
    <submittedName>
        <fullName evidence="1">Uncharacterized protein</fullName>
    </submittedName>
</protein>
<organism evidence="1">
    <name type="scientific">Rhizophora mucronata</name>
    <name type="common">Asiatic mangrove</name>
    <dbReference type="NCBI Taxonomy" id="61149"/>
    <lineage>
        <taxon>Eukaryota</taxon>
        <taxon>Viridiplantae</taxon>
        <taxon>Streptophyta</taxon>
        <taxon>Embryophyta</taxon>
        <taxon>Tracheophyta</taxon>
        <taxon>Spermatophyta</taxon>
        <taxon>Magnoliopsida</taxon>
        <taxon>eudicotyledons</taxon>
        <taxon>Gunneridae</taxon>
        <taxon>Pentapetalae</taxon>
        <taxon>rosids</taxon>
        <taxon>fabids</taxon>
        <taxon>Malpighiales</taxon>
        <taxon>Rhizophoraceae</taxon>
        <taxon>Rhizophora</taxon>
    </lineage>
</organism>
<dbReference type="EMBL" id="GGEC01056983">
    <property type="protein sequence ID" value="MBX37467.1"/>
    <property type="molecule type" value="Transcribed_RNA"/>
</dbReference>
<sequence length="28" mass="3428">MARRLLFQRKENVRVKTIESLRIVQVLM</sequence>
<proteinExistence type="predicted"/>
<accession>A0A2P2N4R6</accession>